<keyword evidence="4" id="KW-1185">Reference proteome</keyword>
<evidence type="ECO:0000256" key="2">
    <source>
        <dbReference type="RuleBase" id="RU003995"/>
    </source>
</evidence>
<protein>
    <submittedName>
        <fullName evidence="5">Dehydrin ERD14-like</fullName>
    </submittedName>
</protein>
<dbReference type="InterPro" id="IPR030513">
    <property type="entry name" value="Dehydrin_CS"/>
</dbReference>
<dbReference type="Pfam" id="PF00257">
    <property type="entry name" value="Dehydrin"/>
    <property type="match status" value="1"/>
</dbReference>
<name>A0A1S2Y7V6_CICAR</name>
<feature type="compositionally biased region" description="Basic and acidic residues" evidence="3">
    <location>
        <begin position="177"/>
        <end position="225"/>
    </location>
</feature>
<dbReference type="AlphaFoldDB" id="A0A1S2Y7V6"/>
<proteinExistence type="inferred from homology"/>
<dbReference type="RefSeq" id="XP_004500781.1">
    <property type="nucleotide sequence ID" value="XM_004500724.2"/>
</dbReference>
<dbReference type="GeneID" id="101512214"/>
<dbReference type="PROSITE" id="PS00315">
    <property type="entry name" value="DEHYDRIN_1"/>
    <property type="match status" value="1"/>
</dbReference>
<evidence type="ECO:0000256" key="1">
    <source>
        <dbReference type="ARBA" id="ARBA00008403"/>
    </source>
</evidence>
<dbReference type="GO" id="GO:0009631">
    <property type="term" value="P:cold acclimation"/>
    <property type="evidence" value="ECO:0007669"/>
    <property type="project" value="TreeGrafter"/>
</dbReference>
<organism evidence="4 5">
    <name type="scientific">Cicer arietinum</name>
    <name type="common">Chickpea</name>
    <name type="synonym">Garbanzo</name>
    <dbReference type="NCBI Taxonomy" id="3827"/>
    <lineage>
        <taxon>Eukaryota</taxon>
        <taxon>Viridiplantae</taxon>
        <taxon>Streptophyta</taxon>
        <taxon>Embryophyta</taxon>
        <taxon>Tracheophyta</taxon>
        <taxon>Spermatophyta</taxon>
        <taxon>Magnoliopsida</taxon>
        <taxon>eudicotyledons</taxon>
        <taxon>Gunneridae</taxon>
        <taxon>Pentapetalae</taxon>
        <taxon>rosids</taxon>
        <taxon>fabids</taxon>
        <taxon>Fabales</taxon>
        <taxon>Fabaceae</taxon>
        <taxon>Papilionoideae</taxon>
        <taxon>50 kb inversion clade</taxon>
        <taxon>NPAAA clade</taxon>
        <taxon>Hologalegina</taxon>
        <taxon>IRL clade</taxon>
        <taxon>Cicereae</taxon>
        <taxon>Cicer</taxon>
    </lineage>
</organism>
<dbReference type="GO" id="GO:0009737">
    <property type="term" value="P:response to abscisic acid"/>
    <property type="evidence" value="ECO:0007669"/>
    <property type="project" value="TreeGrafter"/>
</dbReference>
<evidence type="ECO:0000256" key="3">
    <source>
        <dbReference type="SAM" id="MobiDB-lite"/>
    </source>
</evidence>
<gene>
    <name evidence="5" type="primary">LOC101512214</name>
</gene>
<feature type="compositionally biased region" description="Basic and acidic residues" evidence="3">
    <location>
        <begin position="80"/>
        <end position="92"/>
    </location>
</feature>
<dbReference type="GO" id="GO:0009414">
    <property type="term" value="P:response to water deprivation"/>
    <property type="evidence" value="ECO:0007669"/>
    <property type="project" value="UniProtKB-ARBA"/>
</dbReference>
<dbReference type="InterPro" id="IPR000167">
    <property type="entry name" value="Dehydrin"/>
</dbReference>
<comment type="similarity">
    <text evidence="1 2">Belongs to the plant dehydrin family.</text>
</comment>
<reference evidence="5" key="2">
    <citation type="submission" date="2025-08" db="UniProtKB">
        <authorList>
            <consortium name="RefSeq"/>
        </authorList>
    </citation>
    <scope>IDENTIFICATION</scope>
    <source>
        <tissue evidence="5">Etiolated seedlings</tissue>
    </source>
</reference>
<dbReference type="Proteomes" id="UP000087171">
    <property type="component" value="Chromosome Ca5"/>
</dbReference>
<feature type="compositionally biased region" description="Basic and acidic residues" evidence="3">
    <location>
        <begin position="1"/>
        <end position="70"/>
    </location>
</feature>
<dbReference type="PaxDb" id="3827-XP_004500781.1"/>
<dbReference type="STRING" id="3827.A0A1S2Y7V6"/>
<dbReference type="eggNOG" id="ENOG502RZ4N">
    <property type="taxonomic scope" value="Eukaryota"/>
</dbReference>
<sequence length="225" mass="25542">MAEENHNKYEETNTTFDSDHSDIKDRGVFDFLGGKKKDEDHKHQQEDVIATEFDHKVTLSDQLAETKKDEDEVQVQVPVEGEKKHNVFDKLHRSGSSSSSSSEEEGEDGEKKKKKKKEKKKVVEEEGSVEVEKVEVVDVTAAQPTEEKKGFLEKIKDKLPGHKKTEEPPVVVVSETTSHDESEDAVKEKKGILEKIKEKLPGYHPKTTTELDDKDHHKDDTTTSH</sequence>
<dbReference type="PROSITE" id="PS00823">
    <property type="entry name" value="DEHYDRIN_2"/>
    <property type="match status" value="1"/>
</dbReference>
<dbReference type="PANTHER" id="PTHR33346:SF2">
    <property type="entry name" value="DEHYDRIN ERD14"/>
    <property type="match status" value="1"/>
</dbReference>
<feature type="region of interest" description="Disordered" evidence="3">
    <location>
        <begin position="1"/>
        <end position="129"/>
    </location>
</feature>
<accession>A0A1S2Y7V6</accession>
<dbReference type="GO" id="GO:0005829">
    <property type="term" value="C:cytosol"/>
    <property type="evidence" value="ECO:0007669"/>
    <property type="project" value="TreeGrafter"/>
</dbReference>
<dbReference type="GO" id="GO:0016020">
    <property type="term" value="C:membrane"/>
    <property type="evidence" value="ECO:0007669"/>
    <property type="project" value="TreeGrafter"/>
</dbReference>
<reference evidence="4" key="1">
    <citation type="journal article" date="2013" name="Nat. Biotechnol.">
        <title>Draft genome sequence of chickpea (Cicer arietinum) provides a resource for trait improvement.</title>
        <authorList>
            <person name="Varshney R.K."/>
            <person name="Song C."/>
            <person name="Saxena R.K."/>
            <person name="Azam S."/>
            <person name="Yu S."/>
            <person name="Sharpe A.G."/>
            <person name="Cannon S."/>
            <person name="Baek J."/>
            <person name="Rosen B.D."/>
            <person name="Tar'an B."/>
            <person name="Millan T."/>
            <person name="Zhang X."/>
            <person name="Ramsay L.D."/>
            <person name="Iwata A."/>
            <person name="Wang Y."/>
            <person name="Nelson W."/>
            <person name="Farmer A.D."/>
            <person name="Gaur P.M."/>
            <person name="Soderlund C."/>
            <person name="Penmetsa R.V."/>
            <person name="Xu C."/>
            <person name="Bharti A.K."/>
            <person name="He W."/>
            <person name="Winter P."/>
            <person name="Zhao S."/>
            <person name="Hane J.K."/>
            <person name="Carrasquilla-Garcia N."/>
            <person name="Condie J.A."/>
            <person name="Upadhyaya H.D."/>
            <person name="Luo M.C."/>
            <person name="Thudi M."/>
            <person name="Gowda C.L."/>
            <person name="Singh N.P."/>
            <person name="Lichtenzveig J."/>
            <person name="Gali K.K."/>
            <person name="Rubio J."/>
            <person name="Nadarajan N."/>
            <person name="Dolezel J."/>
            <person name="Bansal K.C."/>
            <person name="Xu X."/>
            <person name="Edwards D."/>
            <person name="Zhang G."/>
            <person name="Kahl G."/>
            <person name="Gil J."/>
            <person name="Singh K.B."/>
            <person name="Datta S.K."/>
            <person name="Jackson S.A."/>
            <person name="Wang J."/>
            <person name="Cook D.R."/>
        </authorList>
    </citation>
    <scope>NUCLEOTIDE SEQUENCE [LARGE SCALE GENOMIC DNA]</scope>
    <source>
        <strain evidence="4">cv. CDC Frontier</strain>
    </source>
</reference>
<dbReference type="OrthoDB" id="1934367at2759"/>
<evidence type="ECO:0000313" key="4">
    <source>
        <dbReference type="Proteomes" id="UP000087171"/>
    </source>
</evidence>
<feature type="region of interest" description="Disordered" evidence="3">
    <location>
        <begin position="159"/>
        <end position="225"/>
    </location>
</feature>
<dbReference type="PANTHER" id="PTHR33346">
    <property type="entry name" value="DEHYDRIN XERO 2-RELATED"/>
    <property type="match status" value="1"/>
</dbReference>
<evidence type="ECO:0000313" key="5">
    <source>
        <dbReference type="RefSeq" id="XP_004500781.1"/>
    </source>
</evidence>
<dbReference type="KEGG" id="cam:101512214"/>